<comment type="function">
    <text evidence="7">Part of the tripartite ATP-independent periplasmic (TRAP) transport system.</text>
</comment>
<feature type="transmembrane region" description="Helical" evidence="7">
    <location>
        <begin position="137"/>
        <end position="161"/>
    </location>
</feature>
<gene>
    <name evidence="9" type="ORF">GQE98_08345</name>
</gene>
<keyword evidence="4 7" id="KW-0812">Transmembrane</keyword>
<feature type="transmembrane region" description="Helical" evidence="7">
    <location>
        <begin position="394"/>
        <end position="415"/>
    </location>
</feature>
<name>A0A6L8W833_9PROT</name>
<comment type="caution">
    <text evidence="9">The sequence shown here is derived from an EMBL/GenBank/DDBJ whole genome shotgun (WGS) entry which is preliminary data.</text>
</comment>
<keyword evidence="3 7" id="KW-0997">Cell inner membrane</keyword>
<dbReference type="PIRSF" id="PIRSF006066">
    <property type="entry name" value="HI0050"/>
    <property type="match status" value="1"/>
</dbReference>
<feature type="transmembrane region" description="Helical" evidence="7">
    <location>
        <begin position="87"/>
        <end position="116"/>
    </location>
</feature>
<dbReference type="InterPro" id="IPR010656">
    <property type="entry name" value="DctM"/>
</dbReference>
<keyword evidence="7" id="KW-0813">Transport</keyword>
<evidence type="ECO:0000313" key="9">
    <source>
        <dbReference type="EMBL" id="MZR30642.1"/>
    </source>
</evidence>
<comment type="subunit">
    <text evidence="7">The complex comprises the extracytoplasmic solute receptor protein and the two transmembrane proteins.</text>
</comment>
<dbReference type="InterPro" id="IPR004681">
    <property type="entry name" value="TRAP_DctM"/>
</dbReference>
<keyword evidence="6 7" id="KW-0472">Membrane</keyword>
<feature type="transmembrane region" description="Helical" evidence="7">
    <location>
        <begin position="279"/>
        <end position="299"/>
    </location>
</feature>
<dbReference type="GO" id="GO:0022857">
    <property type="term" value="F:transmembrane transporter activity"/>
    <property type="evidence" value="ECO:0007669"/>
    <property type="project" value="UniProtKB-UniRule"/>
</dbReference>
<feature type="transmembrane region" description="Helical" evidence="7">
    <location>
        <begin position="6"/>
        <end position="35"/>
    </location>
</feature>
<feature type="domain" description="TRAP C4-dicarboxylate transport system permease DctM subunit" evidence="8">
    <location>
        <begin position="9"/>
        <end position="418"/>
    </location>
</feature>
<evidence type="ECO:0000256" key="6">
    <source>
        <dbReference type="ARBA" id="ARBA00023136"/>
    </source>
</evidence>
<evidence type="ECO:0000256" key="7">
    <source>
        <dbReference type="RuleBase" id="RU369079"/>
    </source>
</evidence>
<dbReference type="PANTHER" id="PTHR33362:SF5">
    <property type="entry name" value="C4-DICARBOXYLATE TRAP TRANSPORTER LARGE PERMEASE PROTEIN DCTM"/>
    <property type="match status" value="1"/>
</dbReference>
<dbReference type="RefSeq" id="WP_161315204.1">
    <property type="nucleotide sequence ID" value="NZ_WTUW01000002.1"/>
</dbReference>
<comment type="subcellular location">
    <subcellularLocation>
        <location evidence="1 7">Cell inner membrane</location>
        <topology evidence="1 7">Multi-pass membrane protein</topology>
    </subcellularLocation>
</comment>
<evidence type="ECO:0000259" key="8">
    <source>
        <dbReference type="Pfam" id="PF06808"/>
    </source>
</evidence>
<evidence type="ECO:0000256" key="2">
    <source>
        <dbReference type="ARBA" id="ARBA00022475"/>
    </source>
</evidence>
<dbReference type="AlphaFoldDB" id="A0A6L8W833"/>
<keyword evidence="5 7" id="KW-1133">Transmembrane helix</keyword>
<proteinExistence type="inferred from homology"/>
<dbReference type="GO" id="GO:0005886">
    <property type="term" value="C:plasma membrane"/>
    <property type="evidence" value="ECO:0007669"/>
    <property type="project" value="UniProtKB-SubCell"/>
</dbReference>
<feature type="transmembrane region" description="Helical" evidence="7">
    <location>
        <begin position="338"/>
        <end position="354"/>
    </location>
</feature>
<dbReference type="Pfam" id="PF06808">
    <property type="entry name" value="DctM"/>
    <property type="match status" value="1"/>
</dbReference>
<feature type="transmembrane region" description="Helical" evidence="7">
    <location>
        <begin position="47"/>
        <end position="67"/>
    </location>
</feature>
<dbReference type="EMBL" id="WTUW01000002">
    <property type="protein sequence ID" value="MZR30642.1"/>
    <property type="molecule type" value="Genomic_DNA"/>
</dbReference>
<dbReference type="PANTHER" id="PTHR33362">
    <property type="entry name" value="SIALIC ACID TRAP TRANSPORTER PERMEASE PROTEIN SIAT-RELATED"/>
    <property type="match status" value="1"/>
</dbReference>
<evidence type="ECO:0000256" key="3">
    <source>
        <dbReference type="ARBA" id="ARBA00022519"/>
    </source>
</evidence>
<feature type="transmembrane region" description="Helical" evidence="7">
    <location>
        <begin position="173"/>
        <end position="195"/>
    </location>
</feature>
<feature type="transmembrane region" description="Helical" evidence="7">
    <location>
        <begin position="360"/>
        <end position="382"/>
    </location>
</feature>
<keyword evidence="2" id="KW-1003">Cell membrane</keyword>
<feature type="transmembrane region" description="Helical" evidence="7">
    <location>
        <begin position="242"/>
        <end position="258"/>
    </location>
</feature>
<accession>A0A6L8W833</accession>
<comment type="similarity">
    <text evidence="7">Belongs to the TRAP transporter large permease family.</text>
</comment>
<dbReference type="NCBIfam" id="TIGR00786">
    <property type="entry name" value="dctM"/>
    <property type="match status" value="1"/>
</dbReference>
<protein>
    <recommendedName>
        <fullName evidence="7">TRAP transporter large permease protein</fullName>
    </recommendedName>
</protein>
<evidence type="ECO:0000256" key="5">
    <source>
        <dbReference type="ARBA" id="ARBA00022989"/>
    </source>
</evidence>
<evidence type="ECO:0000313" key="10">
    <source>
        <dbReference type="Proteomes" id="UP000476030"/>
    </source>
</evidence>
<feature type="transmembrane region" description="Helical" evidence="7">
    <location>
        <begin position="314"/>
        <end position="331"/>
    </location>
</feature>
<evidence type="ECO:0000256" key="1">
    <source>
        <dbReference type="ARBA" id="ARBA00004429"/>
    </source>
</evidence>
<keyword evidence="10" id="KW-1185">Reference proteome</keyword>
<organism evidence="9 10">
    <name type="scientific">Sneathiella litorea</name>
    <dbReference type="NCBI Taxonomy" id="2606216"/>
    <lineage>
        <taxon>Bacteria</taxon>
        <taxon>Pseudomonadati</taxon>
        <taxon>Pseudomonadota</taxon>
        <taxon>Alphaproteobacteria</taxon>
        <taxon>Sneathiellales</taxon>
        <taxon>Sneathiellaceae</taxon>
        <taxon>Sneathiella</taxon>
    </lineage>
</organism>
<dbReference type="Proteomes" id="UP000476030">
    <property type="component" value="Unassembled WGS sequence"/>
</dbReference>
<sequence length="426" mass="44323">MDFSLIAALVGIAILLLLGIEIFVCLGIGAIMLIILTGTFTLDNIGIAAFSSIEIFPLLAMPLYILTGDLISESGIARRLVSFARATIGWINGGLALTVLVASGMFAAISGSNSATVAAMGKMLVPEMKKDGYPTDFSGAVTACGGTVGIIIPPSIVFVLYGVAAGVPVGDLFIGGIIPGLLMIIAMAVVGWYMARRNGWGTKTKFTLRHALKAAWDAKLAFGASFIILAGIYGGIFTPTEAAAAAVAYCLFVGLLITRELKFTEIPKILNRSADINGLIAPVIAMALILSQILAVLGVPEMGVNAILGISDNPTILTLCIVCILLIAGAIMEATPNILLLVPLLVPVATTIGIDPVHFGVITVVSLAIGFVTPPVGLNLYVASSITDVPFTQIAWKAMPFICALVLSLLAITFIPQLTTMLLIPK</sequence>
<evidence type="ECO:0000256" key="4">
    <source>
        <dbReference type="ARBA" id="ARBA00022692"/>
    </source>
</evidence>
<reference evidence="9 10" key="1">
    <citation type="submission" date="2019-12" db="EMBL/GenBank/DDBJ databases">
        <title>Snethiella sp. nov. sp. isolated from sea sand.</title>
        <authorList>
            <person name="Kim J."/>
            <person name="Jeong S.E."/>
            <person name="Jung H.S."/>
            <person name="Jeon C.O."/>
        </authorList>
    </citation>
    <scope>NUCLEOTIDE SEQUENCE [LARGE SCALE GENOMIC DNA]</scope>
    <source>
        <strain evidence="9 10">DP05</strain>
    </source>
</reference>